<name>A0A2S6ZDP1_9XANT</name>
<dbReference type="RefSeq" id="WP_128420854.1">
    <property type="nucleotide sequence ID" value="NZ_CP049017.1"/>
</dbReference>
<sequence>MTLSALIDRYVKDLGKFRPMSATRGNLKRCEESLGEREVTTLTGQDILTHIGQRKAGPATVTIELGFLDEVLAAGRSLWSMTIPDVATATRPVLRRAGAIAKPVSATGGRRRRSWTT</sequence>
<keyword evidence="2" id="KW-1185">Reference proteome</keyword>
<evidence type="ECO:0008006" key="3">
    <source>
        <dbReference type="Google" id="ProtNLM"/>
    </source>
</evidence>
<evidence type="ECO:0000313" key="2">
    <source>
        <dbReference type="Proteomes" id="UP000239898"/>
    </source>
</evidence>
<comment type="caution">
    <text evidence="1">The sequence shown here is derived from an EMBL/GenBank/DDBJ whole genome shotgun (WGS) entry which is preliminary data.</text>
</comment>
<gene>
    <name evidence="1" type="ORF">XthCFBP4691_13245</name>
</gene>
<reference evidence="1 2" key="1">
    <citation type="submission" date="2016-08" db="EMBL/GenBank/DDBJ databases">
        <title>Evolution of the type three secretion system and type three effector repertoires in Xanthomonas.</title>
        <authorList>
            <person name="Merda D."/>
            <person name="Briand M."/>
            <person name="Bosis E."/>
            <person name="Rousseau C."/>
            <person name="Portier P."/>
            <person name="Jacques M.-A."/>
            <person name="Fischer-Le Saux M."/>
        </authorList>
    </citation>
    <scope>NUCLEOTIDE SEQUENCE [LARGE SCALE GENOMIC DNA]</scope>
    <source>
        <strain evidence="1 2">CFBP 4691</strain>
    </source>
</reference>
<dbReference type="EMBL" id="MIGX01000065">
    <property type="protein sequence ID" value="PPT90279.1"/>
    <property type="molecule type" value="Genomic_DNA"/>
</dbReference>
<dbReference type="Proteomes" id="UP000239898">
    <property type="component" value="Unassembled WGS sequence"/>
</dbReference>
<proteinExistence type="predicted"/>
<organism evidence="1 2">
    <name type="scientific">Xanthomonas theicola</name>
    <dbReference type="NCBI Taxonomy" id="56464"/>
    <lineage>
        <taxon>Bacteria</taxon>
        <taxon>Pseudomonadati</taxon>
        <taxon>Pseudomonadota</taxon>
        <taxon>Gammaproteobacteria</taxon>
        <taxon>Lysobacterales</taxon>
        <taxon>Lysobacteraceae</taxon>
        <taxon>Xanthomonas</taxon>
    </lineage>
</organism>
<dbReference type="OrthoDB" id="9057547at2"/>
<accession>A0A2S6ZDP1</accession>
<dbReference type="AlphaFoldDB" id="A0A2S6ZDP1"/>
<evidence type="ECO:0000313" key="1">
    <source>
        <dbReference type="EMBL" id="PPT90279.1"/>
    </source>
</evidence>
<protein>
    <recommendedName>
        <fullName evidence="3">Integrase SAM-like N-terminal domain-containing protein</fullName>
    </recommendedName>
</protein>